<gene>
    <name evidence="1" type="ORF">FDA94_03125</name>
</gene>
<dbReference type="InterPro" id="IPR015068">
    <property type="entry name" value="DUF1877"/>
</dbReference>
<dbReference type="EMBL" id="SZQA01000002">
    <property type="protein sequence ID" value="TKK90773.1"/>
    <property type="molecule type" value="Genomic_DNA"/>
</dbReference>
<keyword evidence="2" id="KW-1185">Reference proteome</keyword>
<evidence type="ECO:0000313" key="1">
    <source>
        <dbReference type="EMBL" id="TKK90773.1"/>
    </source>
</evidence>
<dbReference type="OrthoDB" id="5354816at2"/>
<dbReference type="AlphaFoldDB" id="A0A4V5V040"/>
<evidence type="ECO:0000313" key="2">
    <source>
        <dbReference type="Proteomes" id="UP000308705"/>
    </source>
</evidence>
<dbReference type="Pfam" id="PF08974">
    <property type="entry name" value="DUF1877"/>
    <property type="match status" value="1"/>
</dbReference>
<sequence>MNRMGITCLYLNVRPEEIEPLLKHPQRIDELMEDVERGLNIDKAWDGLAALLKDLPIDVVFGGTPLETGHEFAYGQPRYLSPEQVMIAAESLPGVLRYDGPAMTGVYPGVDDEEYYRRHYAGLWDFLSACAKNGDAVVVTLL</sequence>
<protein>
    <submittedName>
        <fullName evidence="1">DUF1877 family protein</fullName>
    </submittedName>
</protein>
<comment type="caution">
    <text evidence="1">The sequence shown here is derived from an EMBL/GenBank/DDBJ whole genome shotgun (WGS) entry which is preliminary data.</text>
</comment>
<accession>A0A4V5V040</accession>
<dbReference type="Proteomes" id="UP000308705">
    <property type="component" value="Unassembled WGS sequence"/>
</dbReference>
<dbReference type="SUPFAM" id="SSF111069">
    <property type="entry name" value="Hypothetical protein yfbM"/>
    <property type="match status" value="1"/>
</dbReference>
<name>A0A4V5V040_9ACTN</name>
<proteinExistence type="predicted"/>
<dbReference type="Gene3D" id="3.40.1760.10">
    <property type="entry name" value="YfbM-like super family"/>
    <property type="match status" value="1"/>
</dbReference>
<reference evidence="1 2" key="1">
    <citation type="submission" date="2019-04" db="EMBL/GenBank/DDBJ databases">
        <title>Herbidospora sp. NEAU-GS14.nov., a novel actinomycete isolated from soil.</title>
        <authorList>
            <person name="Han L."/>
        </authorList>
    </citation>
    <scope>NUCLEOTIDE SEQUENCE [LARGE SCALE GENOMIC DNA]</scope>
    <source>
        <strain evidence="1 2">NEAU-GS14</strain>
    </source>
</reference>
<organism evidence="1 2">
    <name type="scientific">Herbidospora galbida</name>
    <dbReference type="NCBI Taxonomy" id="2575442"/>
    <lineage>
        <taxon>Bacteria</taxon>
        <taxon>Bacillati</taxon>
        <taxon>Actinomycetota</taxon>
        <taxon>Actinomycetes</taxon>
        <taxon>Streptosporangiales</taxon>
        <taxon>Streptosporangiaceae</taxon>
        <taxon>Herbidospora</taxon>
    </lineage>
</organism>
<dbReference type="InterPro" id="IPR035944">
    <property type="entry name" value="YfbM-like_sf"/>
</dbReference>